<name>H5XLK8_9PSEU</name>
<feature type="transmembrane region" description="Helical" evidence="5">
    <location>
        <begin position="115"/>
        <end position="134"/>
    </location>
</feature>
<protein>
    <submittedName>
        <fullName evidence="6">4-hydroxybenzoate polyprenyltransferase-like prenyltransferase</fullName>
    </submittedName>
</protein>
<sequence>MPRLTVRELAAVHRLEFPFWLNTLCQALWGVCFAAAAPADVLTWPALAAVTAAVLLMEAGLVLNTAADLDSDSRHAERSRLSSAAHRLGRRGALRLAAGEAVAGLLLALAVSLHIGHFIVLLGAVGTLAAHVLYNVEPARLKSRGLAGAVVFACGAVALPCLLTHAALRPDVPASTALVFTGLTALAAGRVVWWSVPDRDADAAAGQRTTSVRRGAAGALHVACLLLSAGLAVLGWGLWWSGGVVAVAVGAAGHAVFTGSAVVLSRRVSAGAPVSSTRLRRTVMPVVLAADLAIVGVALSA</sequence>
<keyword evidence="3 5" id="KW-1133">Transmembrane helix</keyword>
<keyword evidence="6" id="KW-0808">Transferase</keyword>
<gene>
    <name evidence="6" type="ORF">SaccyDRAFT_0964</name>
</gene>
<feature type="transmembrane region" description="Helical" evidence="5">
    <location>
        <begin position="244"/>
        <end position="263"/>
    </location>
</feature>
<feature type="transmembrane region" description="Helical" evidence="5">
    <location>
        <begin position="88"/>
        <end position="109"/>
    </location>
</feature>
<dbReference type="eggNOG" id="COG0382">
    <property type="taxonomic scope" value="Bacteria"/>
</dbReference>
<evidence type="ECO:0000256" key="4">
    <source>
        <dbReference type="ARBA" id="ARBA00023136"/>
    </source>
</evidence>
<keyword evidence="4 5" id="KW-0472">Membrane</keyword>
<dbReference type="RefSeq" id="WP_005454079.1">
    <property type="nucleotide sequence ID" value="NZ_CM001440.1"/>
</dbReference>
<dbReference type="EMBL" id="CM001440">
    <property type="protein sequence ID" value="EHR59877.1"/>
    <property type="molecule type" value="Genomic_DNA"/>
</dbReference>
<dbReference type="GO" id="GO:0016020">
    <property type="term" value="C:membrane"/>
    <property type="evidence" value="ECO:0007669"/>
    <property type="project" value="UniProtKB-SubCell"/>
</dbReference>
<keyword evidence="2 5" id="KW-0812">Transmembrane</keyword>
<dbReference type="Gene3D" id="1.10.357.140">
    <property type="entry name" value="UbiA prenyltransferase"/>
    <property type="match status" value="1"/>
</dbReference>
<reference evidence="6 7" key="1">
    <citation type="submission" date="2011-11" db="EMBL/GenBank/DDBJ databases">
        <title>The Noncontiguous Finished sequence of Saccharomonospora cyanea NA-134.</title>
        <authorList>
            <consortium name="US DOE Joint Genome Institute"/>
            <person name="Lucas S."/>
            <person name="Han J."/>
            <person name="Lapidus A."/>
            <person name="Cheng J.-F."/>
            <person name="Goodwin L."/>
            <person name="Pitluck S."/>
            <person name="Peters L."/>
            <person name="Ovchinnikova G."/>
            <person name="Lu M."/>
            <person name="Detter J.C."/>
            <person name="Han C."/>
            <person name="Tapia R."/>
            <person name="Land M."/>
            <person name="Hauser L."/>
            <person name="Kyrpides N."/>
            <person name="Ivanova N."/>
            <person name="Pagani I."/>
            <person name="Brambilla E.-M."/>
            <person name="Klenk H.-P."/>
            <person name="Woyke T."/>
        </authorList>
    </citation>
    <scope>NUCLEOTIDE SEQUENCE [LARGE SCALE GENOMIC DNA]</scope>
    <source>
        <strain evidence="6 7">NA-134</strain>
    </source>
</reference>
<proteinExistence type="predicted"/>
<keyword evidence="7" id="KW-1185">Reference proteome</keyword>
<comment type="subcellular location">
    <subcellularLocation>
        <location evidence="1">Membrane</location>
        <topology evidence="1">Multi-pass membrane protein</topology>
    </subcellularLocation>
</comment>
<accession>H5XLK8</accession>
<feature type="transmembrane region" description="Helical" evidence="5">
    <location>
        <begin position="217"/>
        <end position="238"/>
    </location>
</feature>
<organism evidence="6 7">
    <name type="scientific">Saccharomonospora cyanea NA-134</name>
    <dbReference type="NCBI Taxonomy" id="882082"/>
    <lineage>
        <taxon>Bacteria</taxon>
        <taxon>Bacillati</taxon>
        <taxon>Actinomycetota</taxon>
        <taxon>Actinomycetes</taxon>
        <taxon>Pseudonocardiales</taxon>
        <taxon>Pseudonocardiaceae</taxon>
        <taxon>Saccharomonospora</taxon>
    </lineage>
</organism>
<dbReference type="Proteomes" id="UP000002791">
    <property type="component" value="Chromosome"/>
</dbReference>
<dbReference type="AlphaFoldDB" id="H5XLK8"/>
<dbReference type="Pfam" id="PF01040">
    <property type="entry name" value="UbiA"/>
    <property type="match status" value="1"/>
</dbReference>
<dbReference type="GO" id="GO:0016765">
    <property type="term" value="F:transferase activity, transferring alkyl or aryl (other than methyl) groups"/>
    <property type="evidence" value="ECO:0007669"/>
    <property type="project" value="InterPro"/>
</dbReference>
<feature type="transmembrane region" description="Helical" evidence="5">
    <location>
        <begin position="174"/>
        <end position="196"/>
    </location>
</feature>
<dbReference type="OrthoDB" id="3616905at2"/>
<dbReference type="STRING" id="882082.SaccyDRAFT_0964"/>
<evidence type="ECO:0000313" key="6">
    <source>
        <dbReference type="EMBL" id="EHR59877.1"/>
    </source>
</evidence>
<dbReference type="InterPro" id="IPR044878">
    <property type="entry name" value="UbiA_sf"/>
</dbReference>
<evidence type="ECO:0000313" key="7">
    <source>
        <dbReference type="Proteomes" id="UP000002791"/>
    </source>
</evidence>
<feature type="transmembrane region" description="Helical" evidence="5">
    <location>
        <begin position="146"/>
        <end position="168"/>
    </location>
</feature>
<feature type="transmembrane region" description="Helical" evidence="5">
    <location>
        <begin position="44"/>
        <end position="67"/>
    </location>
</feature>
<evidence type="ECO:0000256" key="5">
    <source>
        <dbReference type="SAM" id="Phobius"/>
    </source>
</evidence>
<feature type="transmembrane region" description="Helical" evidence="5">
    <location>
        <begin position="20"/>
        <end position="38"/>
    </location>
</feature>
<evidence type="ECO:0000256" key="2">
    <source>
        <dbReference type="ARBA" id="ARBA00022692"/>
    </source>
</evidence>
<evidence type="ECO:0000256" key="1">
    <source>
        <dbReference type="ARBA" id="ARBA00004141"/>
    </source>
</evidence>
<dbReference type="HOGENOM" id="CLU_924049_0_0_11"/>
<evidence type="ECO:0000256" key="3">
    <source>
        <dbReference type="ARBA" id="ARBA00022989"/>
    </source>
</evidence>
<dbReference type="InterPro" id="IPR000537">
    <property type="entry name" value="UbiA_prenyltransferase"/>
</dbReference>